<name>A0AAV7H738_DENCH</name>
<accession>A0AAV7H738</accession>
<keyword evidence="2" id="KW-1185">Reference proteome</keyword>
<dbReference type="EMBL" id="JAGFBR010000008">
    <property type="protein sequence ID" value="KAH0463474.1"/>
    <property type="molecule type" value="Genomic_DNA"/>
</dbReference>
<sequence>MFIQDDPAIVQDDMIVSIKIYFEFKVCLLIRALWCCAYEYSVLGLRAQRLQKLQLWHLSLYSILLGRVFVDRENPCEEALTTTKARTGYLLATTLKEMLGGVTNSSAEPNEAVHRHRAHTYFASLKRRGPYAILIYNRSSPLSLAARTEQNSSGPVSLIS</sequence>
<evidence type="ECO:0000313" key="2">
    <source>
        <dbReference type="Proteomes" id="UP000775213"/>
    </source>
</evidence>
<organism evidence="1 2">
    <name type="scientific">Dendrobium chrysotoxum</name>
    <name type="common">Orchid</name>
    <dbReference type="NCBI Taxonomy" id="161865"/>
    <lineage>
        <taxon>Eukaryota</taxon>
        <taxon>Viridiplantae</taxon>
        <taxon>Streptophyta</taxon>
        <taxon>Embryophyta</taxon>
        <taxon>Tracheophyta</taxon>
        <taxon>Spermatophyta</taxon>
        <taxon>Magnoliopsida</taxon>
        <taxon>Liliopsida</taxon>
        <taxon>Asparagales</taxon>
        <taxon>Orchidaceae</taxon>
        <taxon>Epidendroideae</taxon>
        <taxon>Malaxideae</taxon>
        <taxon>Dendrobiinae</taxon>
        <taxon>Dendrobium</taxon>
    </lineage>
</organism>
<evidence type="ECO:0000313" key="1">
    <source>
        <dbReference type="EMBL" id="KAH0463474.1"/>
    </source>
</evidence>
<dbReference type="AlphaFoldDB" id="A0AAV7H738"/>
<reference evidence="1 2" key="1">
    <citation type="journal article" date="2021" name="Hortic Res">
        <title>Chromosome-scale assembly of the Dendrobium chrysotoxum genome enhances the understanding of orchid evolution.</title>
        <authorList>
            <person name="Zhang Y."/>
            <person name="Zhang G.Q."/>
            <person name="Zhang D."/>
            <person name="Liu X.D."/>
            <person name="Xu X.Y."/>
            <person name="Sun W.H."/>
            <person name="Yu X."/>
            <person name="Zhu X."/>
            <person name="Wang Z.W."/>
            <person name="Zhao X."/>
            <person name="Zhong W.Y."/>
            <person name="Chen H."/>
            <person name="Yin W.L."/>
            <person name="Huang T."/>
            <person name="Niu S.C."/>
            <person name="Liu Z.J."/>
        </authorList>
    </citation>
    <scope>NUCLEOTIDE SEQUENCE [LARGE SCALE GENOMIC DNA]</scope>
    <source>
        <strain evidence="1">Lindl</strain>
    </source>
</reference>
<dbReference type="Proteomes" id="UP000775213">
    <property type="component" value="Unassembled WGS sequence"/>
</dbReference>
<gene>
    <name evidence="1" type="ORF">IEQ34_008056</name>
</gene>
<proteinExistence type="predicted"/>
<comment type="caution">
    <text evidence="1">The sequence shown here is derived from an EMBL/GenBank/DDBJ whole genome shotgun (WGS) entry which is preliminary data.</text>
</comment>
<protein>
    <submittedName>
        <fullName evidence="1">Uncharacterized protein</fullName>
    </submittedName>
</protein>